<reference evidence="3" key="1">
    <citation type="submission" date="2021-06" db="EMBL/GenBank/DDBJ databases">
        <title>Direct submission.</title>
        <authorList>
            <person name="Lee C.-S."/>
            <person name="Jin L."/>
        </authorList>
    </citation>
    <scope>NUCLEOTIDE SEQUENCE</scope>
    <source>
        <strain evidence="3">Con5</strain>
    </source>
</reference>
<feature type="compositionally biased region" description="Low complexity" evidence="1">
    <location>
        <begin position="472"/>
        <end position="490"/>
    </location>
</feature>
<feature type="compositionally biased region" description="Low complexity" evidence="1">
    <location>
        <begin position="780"/>
        <end position="790"/>
    </location>
</feature>
<keyword evidence="3" id="KW-0396">Initiation factor</keyword>
<evidence type="ECO:0000256" key="2">
    <source>
        <dbReference type="SAM" id="Phobius"/>
    </source>
</evidence>
<keyword evidence="4" id="KW-1185">Reference proteome</keyword>
<gene>
    <name evidence="3" type="ORF">KM031_05040</name>
</gene>
<feature type="region of interest" description="Disordered" evidence="1">
    <location>
        <begin position="872"/>
        <end position="938"/>
    </location>
</feature>
<keyword evidence="2" id="KW-0812">Transmembrane</keyword>
<keyword evidence="3" id="KW-0648">Protein biosynthesis</keyword>
<keyword evidence="2" id="KW-0472">Membrane</keyword>
<dbReference type="KEGG" id="gfu:KM031_05040"/>
<keyword evidence="2" id="KW-1133">Transmembrane helix</keyword>
<feature type="region of interest" description="Disordered" evidence="1">
    <location>
        <begin position="327"/>
        <end position="445"/>
    </location>
</feature>
<dbReference type="Gene3D" id="3.30.420.380">
    <property type="match status" value="1"/>
</dbReference>
<dbReference type="EMBL" id="CP076361">
    <property type="protein sequence ID" value="QWK91261.1"/>
    <property type="molecule type" value="Genomic_DNA"/>
</dbReference>
<evidence type="ECO:0000256" key="1">
    <source>
        <dbReference type="SAM" id="MobiDB-lite"/>
    </source>
</evidence>
<feature type="compositionally biased region" description="Low complexity" evidence="1">
    <location>
        <begin position="887"/>
        <end position="898"/>
    </location>
</feature>
<dbReference type="RefSeq" id="WP_215503453.1">
    <property type="nucleotide sequence ID" value="NZ_CP076361.1"/>
</dbReference>
<dbReference type="AlphaFoldDB" id="A0A975P9H7"/>
<evidence type="ECO:0000313" key="4">
    <source>
        <dbReference type="Proteomes" id="UP000679352"/>
    </source>
</evidence>
<dbReference type="SUPFAM" id="SSF53067">
    <property type="entry name" value="Actin-like ATPase domain"/>
    <property type="match status" value="1"/>
</dbReference>
<sequence>MKPNFALNITSDSIGLLHRTARGWLEIGATGLDAPDLPDALSYLRRSALGLAPHGMTAKVIIPNDQILYLTLEAPGPDDQRRDEQIRRALEGRTPYAVDDLVFDWSGDGPDVQVAVVARETLAEAEGFATEYRLNPVSFVAQPDPAQFAGEPWFGPSALAATLLPPGDIVERDHEPVQVISRDAPHRTDRPAPDMSVPEMVAPDPVMPDPVAAAIAAPELPEAVLPEIAPVVEPEPAPPVADHAAPYDTAIAAPEAEPMPEATAARADDTQAALAFDTPPEGILPDPAFAPAVAPEPPAPVLPPPVLQAPVVIPPVPPAPAVAEPPVEAAPPAFNSRRRSEPEAPPPLTPPPAPPRRSRVQPPMEAAPEMPPVAPPAPPPSQAELPLAELPPEPPAAPVAPKVAMTSVTAHRKAPPAPLSPPPLASAAAAPQTYDPILADDPALDSELPPPIAPAFQAARAAARNGAATLGAAPASRASKPASAAKPAKPMVTAPTIPGLGGKRAKSVPTPTKAAQTLVAPPPPGAETSVPFRAKTLSQRGKPRYLGLILTIGLLLLLAALAAWSSFYIARGNAPEAAEVAGVAATPETSAEPTPDVIDEAAADGVTLPEDEALADGQMPAPVEDTAMALPTPEAGSATGAAPVLLPGAQDEIILSTMDTPPPAVDALALTAPQTTADALPQPPAPPPPFGTQYEFDAQGLIKPTAEGIVTPDGVRLVAGPPPVVPPQRPASIAALAAAPAATPTTDAAASAPAEGAAPAPYADPALAGFRPRARPEGLAPAAPDAATAPADDAALAIPEASRMVSLKPRARPAAITAQAEQRRLDEEARLVAEAASLSAAAAAEALAAAPQGEASVQNAVQAGPISPLAIAVSRRPPQRPKDFSRAVEAAVAAAVRPPKAEPAPEPEPEPEPAARPTKRSAPEADDEPEVAAAAKAPKIPTKASVAKNATFVNAIDLGKTNLIGVYGTASKRYALIRTSSGQYKKVRVGDRVDGGTVAAITDSELRYKKGNRMVALQMPKG</sequence>
<protein>
    <submittedName>
        <fullName evidence="3">Translation initiation factor 2</fullName>
    </submittedName>
</protein>
<proteinExistence type="predicted"/>
<accession>A0A975P9H7</accession>
<evidence type="ECO:0000313" key="3">
    <source>
        <dbReference type="EMBL" id="QWK91261.1"/>
    </source>
</evidence>
<organism evidence="3 4">
    <name type="scientific">Gemmobacter fulvus</name>
    <dbReference type="NCBI Taxonomy" id="2840474"/>
    <lineage>
        <taxon>Bacteria</taxon>
        <taxon>Pseudomonadati</taxon>
        <taxon>Pseudomonadota</taxon>
        <taxon>Alphaproteobacteria</taxon>
        <taxon>Rhodobacterales</taxon>
        <taxon>Paracoccaceae</taxon>
        <taxon>Gemmobacter</taxon>
    </lineage>
</organism>
<name>A0A975P9H7_9RHOB</name>
<feature type="compositionally biased region" description="Pro residues" evidence="1">
    <location>
        <begin position="369"/>
        <end position="381"/>
    </location>
</feature>
<feature type="compositionally biased region" description="Pro residues" evidence="1">
    <location>
        <begin position="389"/>
        <end position="398"/>
    </location>
</feature>
<feature type="compositionally biased region" description="Pro residues" evidence="1">
    <location>
        <begin position="415"/>
        <end position="424"/>
    </location>
</feature>
<feature type="region of interest" description="Disordered" evidence="1">
    <location>
        <begin position="472"/>
        <end position="527"/>
    </location>
</feature>
<feature type="compositionally biased region" description="Pro residues" evidence="1">
    <location>
        <begin position="343"/>
        <end position="355"/>
    </location>
</feature>
<dbReference type="Proteomes" id="UP000679352">
    <property type="component" value="Chromosome"/>
</dbReference>
<dbReference type="InterPro" id="IPR043129">
    <property type="entry name" value="ATPase_NBD"/>
</dbReference>
<feature type="transmembrane region" description="Helical" evidence="2">
    <location>
        <begin position="545"/>
        <end position="569"/>
    </location>
</feature>
<feature type="region of interest" description="Disordered" evidence="1">
    <location>
        <begin position="763"/>
        <end position="790"/>
    </location>
</feature>
<dbReference type="GO" id="GO:0003743">
    <property type="term" value="F:translation initiation factor activity"/>
    <property type="evidence" value="ECO:0007669"/>
    <property type="project" value="UniProtKB-KW"/>
</dbReference>